<protein>
    <submittedName>
        <fullName evidence="3">DUF305 domain-containing protein</fullName>
    </submittedName>
</protein>
<keyword evidence="1" id="KW-0732">Signal</keyword>
<dbReference type="PANTHER" id="PTHR36933:SF1">
    <property type="entry name" value="SLL0788 PROTEIN"/>
    <property type="match status" value="1"/>
</dbReference>
<dbReference type="Gene3D" id="1.20.1260.10">
    <property type="match status" value="1"/>
</dbReference>
<feature type="chain" id="PRO_5038741971" evidence="1">
    <location>
        <begin position="20"/>
        <end position="215"/>
    </location>
</feature>
<dbReference type="RefSeq" id="WP_124799767.1">
    <property type="nucleotide sequence ID" value="NZ_CP034170.1"/>
</dbReference>
<evidence type="ECO:0000259" key="2">
    <source>
        <dbReference type="Pfam" id="PF03713"/>
    </source>
</evidence>
<dbReference type="AlphaFoldDB" id="A0A3G8ZNN8"/>
<dbReference type="Proteomes" id="UP000268084">
    <property type="component" value="Chromosome"/>
</dbReference>
<dbReference type="Pfam" id="PF03713">
    <property type="entry name" value="DUF305"/>
    <property type="match status" value="1"/>
</dbReference>
<organism evidence="3 4">
    <name type="scientific">Nakamurella antarctica</name>
    <dbReference type="NCBI Taxonomy" id="1902245"/>
    <lineage>
        <taxon>Bacteria</taxon>
        <taxon>Bacillati</taxon>
        <taxon>Actinomycetota</taxon>
        <taxon>Actinomycetes</taxon>
        <taxon>Nakamurellales</taxon>
        <taxon>Nakamurellaceae</taxon>
        <taxon>Nakamurella</taxon>
    </lineage>
</organism>
<reference evidence="3 4" key="2">
    <citation type="submission" date="2018-12" db="EMBL/GenBank/DDBJ databases">
        <title>Nakamurella antarcticus sp. nov., isolated from Antarctica South Shetland Islands soil.</title>
        <authorList>
            <person name="Peng F."/>
        </authorList>
    </citation>
    <scope>NUCLEOTIDE SEQUENCE [LARGE SCALE GENOMIC DNA]</scope>
    <source>
        <strain evidence="3 4">S14-144</strain>
    </source>
</reference>
<feature type="domain" description="DUF305" evidence="2">
    <location>
        <begin position="66"/>
        <end position="213"/>
    </location>
</feature>
<dbReference type="InterPro" id="IPR012347">
    <property type="entry name" value="Ferritin-like"/>
</dbReference>
<evidence type="ECO:0000256" key="1">
    <source>
        <dbReference type="SAM" id="SignalP"/>
    </source>
</evidence>
<gene>
    <name evidence="3" type="ORF">EH165_12660</name>
</gene>
<evidence type="ECO:0000313" key="4">
    <source>
        <dbReference type="Proteomes" id="UP000268084"/>
    </source>
</evidence>
<dbReference type="PROSITE" id="PS51257">
    <property type="entry name" value="PROKAR_LIPOPROTEIN"/>
    <property type="match status" value="1"/>
</dbReference>
<proteinExistence type="predicted"/>
<reference evidence="3 4" key="1">
    <citation type="submission" date="2018-11" db="EMBL/GenBank/DDBJ databases">
        <authorList>
            <person name="Da X."/>
        </authorList>
    </citation>
    <scope>NUCLEOTIDE SEQUENCE [LARGE SCALE GENOMIC DNA]</scope>
    <source>
        <strain evidence="3 4">S14-144</strain>
    </source>
</reference>
<name>A0A3G8ZNN8_9ACTN</name>
<evidence type="ECO:0000313" key="3">
    <source>
        <dbReference type="EMBL" id="AZI58863.1"/>
    </source>
</evidence>
<accession>A0A3G8ZNN8</accession>
<dbReference type="OrthoDB" id="26872at2"/>
<dbReference type="PANTHER" id="PTHR36933">
    <property type="entry name" value="SLL0788 PROTEIN"/>
    <property type="match status" value="1"/>
</dbReference>
<keyword evidence="4" id="KW-1185">Reference proteome</keyword>
<feature type="signal peptide" evidence="1">
    <location>
        <begin position="1"/>
        <end position="19"/>
    </location>
</feature>
<sequence>MRTQNLFTCVAAATTLLLASCGSDMTEMSGMSGTTSTATTASPATAASPAAGSATASVSEVFNDADVAFSTDMIPHHQQAVEMADMVAGRTTTPAVVALAGEIKAAQQPEIDLMTAFLKAWGQQPPMQGMDHDMAPGMEMGMGMMSAADMTTLTGLSGTDFDQKWLTMMIAHHEGAIEMSNLELKQGSNPQAKQLADAIIAGQQVEIATMTALVK</sequence>
<dbReference type="KEGG" id="nak:EH165_12660"/>
<dbReference type="EMBL" id="CP034170">
    <property type="protein sequence ID" value="AZI58863.1"/>
    <property type="molecule type" value="Genomic_DNA"/>
</dbReference>
<dbReference type="InterPro" id="IPR005183">
    <property type="entry name" value="DUF305_CopM-like"/>
</dbReference>